<protein>
    <recommendedName>
        <fullName evidence="8">Mannosyltransferase</fullName>
        <ecNumber evidence="8">2.4.1.-</ecNumber>
    </recommendedName>
</protein>
<evidence type="ECO:0000256" key="6">
    <source>
        <dbReference type="ARBA" id="ARBA00022989"/>
    </source>
</evidence>
<dbReference type="PANTHER" id="PTHR22760">
    <property type="entry name" value="GLYCOSYLTRANSFERASE"/>
    <property type="match status" value="1"/>
</dbReference>
<dbReference type="EMBL" id="CAXKWB010126656">
    <property type="protein sequence ID" value="CAL4239886.1"/>
    <property type="molecule type" value="Genomic_DNA"/>
</dbReference>
<evidence type="ECO:0000256" key="5">
    <source>
        <dbReference type="ARBA" id="ARBA00022824"/>
    </source>
</evidence>
<name>A0AAV2SQS9_MEGNR</name>
<dbReference type="GO" id="GO:0000026">
    <property type="term" value="F:alpha-1,2-mannosyltransferase activity"/>
    <property type="evidence" value="ECO:0007669"/>
    <property type="project" value="TreeGrafter"/>
</dbReference>
<dbReference type="GO" id="GO:0006506">
    <property type="term" value="P:GPI anchor biosynthetic process"/>
    <property type="evidence" value="ECO:0007669"/>
    <property type="project" value="TreeGrafter"/>
</dbReference>
<feature type="transmembrane region" description="Helical" evidence="8">
    <location>
        <begin position="48"/>
        <end position="66"/>
    </location>
</feature>
<comment type="similarity">
    <text evidence="8">Belongs to the glycosyltransferase 22 family.</text>
</comment>
<dbReference type="Pfam" id="PF03901">
    <property type="entry name" value="Glyco_transf_22"/>
    <property type="match status" value="1"/>
</dbReference>
<evidence type="ECO:0000256" key="4">
    <source>
        <dbReference type="ARBA" id="ARBA00022692"/>
    </source>
</evidence>
<organism evidence="9 10">
    <name type="scientific">Meganyctiphanes norvegica</name>
    <name type="common">Northern krill</name>
    <name type="synonym">Thysanopoda norvegica</name>
    <dbReference type="NCBI Taxonomy" id="48144"/>
    <lineage>
        <taxon>Eukaryota</taxon>
        <taxon>Metazoa</taxon>
        <taxon>Ecdysozoa</taxon>
        <taxon>Arthropoda</taxon>
        <taxon>Crustacea</taxon>
        <taxon>Multicrustacea</taxon>
        <taxon>Malacostraca</taxon>
        <taxon>Eumalacostraca</taxon>
        <taxon>Eucarida</taxon>
        <taxon>Euphausiacea</taxon>
        <taxon>Euphausiidae</taxon>
        <taxon>Meganyctiphanes</taxon>
    </lineage>
</organism>
<comment type="caution">
    <text evidence="9">The sequence shown here is derived from an EMBL/GenBank/DDBJ whole genome shotgun (WGS) entry which is preliminary data.</text>
</comment>
<dbReference type="GO" id="GO:0005789">
    <property type="term" value="C:endoplasmic reticulum membrane"/>
    <property type="evidence" value="ECO:0007669"/>
    <property type="project" value="UniProtKB-SubCell"/>
</dbReference>
<evidence type="ECO:0000256" key="1">
    <source>
        <dbReference type="ARBA" id="ARBA00004477"/>
    </source>
</evidence>
<evidence type="ECO:0000313" key="9">
    <source>
        <dbReference type="EMBL" id="CAL4239886.1"/>
    </source>
</evidence>
<keyword evidence="3" id="KW-0808">Transferase</keyword>
<dbReference type="EC" id="2.4.1.-" evidence="8"/>
<proteinExistence type="inferred from homology"/>
<keyword evidence="10" id="KW-1185">Reference proteome</keyword>
<keyword evidence="6 8" id="KW-1133">Transmembrane helix</keyword>
<evidence type="ECO:0000256" key="2">
    <source>
        <dbReference type="ARBA" id="ARBA00022676"/>
    </source>
</evidence>
<keyword evidence="4 8" id="KW-0812">Transmembrane</keyword>
<reference evidence="9 10" key="1">
    <citation type="submission" date="2024-05" db="EMBL/GenBank/DDBJ databases">
        <authorList>
            <person name="Wallberg A."/>
        </authorList>
    </citation>
    <scope>NUCLEOTIDE SEQUENCE [LARGE SCALE GENOMIC DNA]</scope>
</reference>
<feature type="non-terminal residue" evidence="9">
    <location>
        <position position="1"/>
    </location>
</feature>
<dbReference type="AlphaFoldDB" id="A0AAV2SQS9"/>
<evidence type="ECO:0000256" key="8">
    <source>
        <dbReference type="RuleBase" id="RU363075"/>
    </source>
</evidence>
<gene>
    <name evidence="9" type="ORF">MNOR_LOCUS40569</name>
</gene>
<keyword evidence="7 8" id="KW-0472">Membrane</keyword>
<dbReference type="InterPro" id="IPR005599">
    <property type="entry name" value="GPI_mannosylTrfase"/>
</dbReference>
<dbReference type="PANTHER" id="PTHR22760:SF4">
    <property type="entry name" value="GPI MANNOSYLTRANSFERASE 3"/>
    <property type="match status" value="1"/>
</dbReference>
<evidence type="ECO:0000256" key="3">
    <source>
        <dbReference type="ARBA" id="ARBA00022679"/>
    </source>
</evidence>
<keyword evidence="2 8" id="KW-0328">Glycosyltransferase</keyword>
<evidence type="ECO:0000256" key="7">
    <source>
        <dbReference type="ARBA" id="ARBA00023136"/>
    </source>
</evidence>
<accession>A0AAV2SQS9</accession>
<keyword evidence="5 8" id="KW-0256">Endoplasmic reticulum</keyword>
<evidence type="ECO:0000313" key="10">
    <source>
        <dbReference type="Proteomes" id="UP001497623"/>
    </source>
</evidence>
<dbReference type="Proteomes" id="UP001497623">
    <property type="component" value="Unassembled WGS sequence"/>
</dbReference>
<comment type="subcellular location">
    <subcellularLocation>
        <location evidence="1 8">Endoplasmic reticulum membrane</location>
        <topology evidence="1 8">Multi-pass membrane protein</topology>
    </subcellularLocation>
</comment>
<comment type="caution">
    <text evidence="8">Lacks conserved residue(s) required for the propagation of feature annotation.</text>
</comment>
<sequence>SCLSHKEFRFLLPIVPLCLCIGADHIAQYLSAQTKKKDETPTKRIVGVLLFLFLPSLLMVIFLGLVHQRGPLDAIDSIRKLIHKHPNPHVLYLMPCHSTPYYSHVHQNISMQFLTCEPNLKLEKDYLDEADKFDQDPLLWLKNNFKNRNKVDDFHMPSHIMMFDVLSPKIKTFLGEYKYHICQRIFNSYIVDDRRSKYIEIFCKNIDS</sequence>